<organism evidence="2 3">
    <name type="scientific">Rhodopirellula europaea 6C</name>
    <dbReference type="NCBI Taxonomy" id="1263867"/>
    <lineage>
        <taxon>Bacteria</taxon>
        <taxon>Pseudomonadati</taxon>
        <taxon>Planctomycetota</taxon>
        <taxon>Planctomycetia</taxon>
        <taxon>Pirellulales</taxon>
        <taxon>Pirellulaceae</taxon>
        <taxon>Rhodopirellula</taxon>
    </lineage>
</organism>
<sequence length="56" mass="6254">MPGGAGSRLDSLSNNQHRSFVTKPQTENAHHSPKPGDFVDRFRCRLIPVVLKRRAA</sequence>
<comment type="caution">
    <text evidence="2">The sequence shown here is derived from an EMBL/GenBank/DDBJ whole genome shotgun (WGS) entry which is preliminary data.</text>
</comment>
<evidence type="ECO:0000313" key="2">
    <source>
        <dbReference type="EMBL" id="EMB13687.1"/>
    </source>
</evidence>
<reference evidence="2" key="1">
    <citation type="submission" date="2012-11" db="EMBL/GenBank/DDBJ databases">
        <title>Permanent draft genomes of Rhodopirellula europaea strain SH398 and 6C.</title>
        <authorList>
            <person name="Richter M."/>
            <person name="Richter-Heitmann T."/>
            <person name="Frank C."/>
            <person name="Harder J."/>
            <person name="Glockner F.O."/>
        </authorList>
    </citation>
    <scope>NUCLEOTIDE SEQUENCE</scope>
    <source>
        <strain evidence="2">6C</strain>
    </source>
</reference>
<accession>M2ALX0</accession>
<name>M2ALX0_9BACT</name>
<dbReference type="PATRIC" id="fig|1263867.3.peg.5950"/>
<evidence type="ECO:0000313" key="3">
    <source>
        <dbReference type="Proteomes" id="UP000011529"/>
    </source>
</evidence>
<reference evidence="2" key="2">
    <citation type="journal article" date="2013" name="Mar. Genomics">
        <title>Expression of sulfatases in Rhodopirellula baltica and the diversity of sulfatases in the genus Rhodopirellula.</title>
        <authorList>
            <person name="Wegner C.E."/>
            <person name="Richter-Heitmann T."/>
            <person name="Klindworth A."/>
            <person name="Klockow C."/>
            <person name="Richter M."/>
            <person name="Achstetter T."/>
            <person name="Glockner F.O."/>
            <person name="Harder J."/>
        </authorList>
    </citation>
    <scope>NUCLEOTIDE SEQUENCE [LARGE SCALE GENOMIC DNA]</scope>
    <source>
        <strain evidence="2">6C</strain>
    </source>
</reference>
<dbReference type="AlphaFoldDB" id="M2ALX0"/>
<dbReference type="EMBL" id="ANMO01000251">
    <property type="protein sequence ID" value="EMB13687.1"/>
    <property type="molecule type" value="Genomic_DNA"/>
</dbReference>
<protein>
    <submittedName>
        <fullName evidence="2">Uncharacterized protein</fullName>
    </submittedName>
</protein>
<keyword evidence="3" id="KW-1185">Reference proteome</keyword>
<gene>
    <name evidence="2" type="ORF">RE6C_05555</name>
</gene>
<proteinExistence type="predicted"/>
<feature type="compositionally biased region" description="Polar residues" evidence="1">
    <location>
        <begin position="10"/>
        <end position="27"/>
    </location>
</feature>
<feature type="region of interest" description="Disordered" evidence="1">
    <location>
        <begin position="1"/>
        <end position="39"/>
    </location>
</feature>
<evidence type="ECO:0000256" key="1">
    <source>
        <dbReference type="SAM" id="MobiDB-lite"/>
    </source>
</evidence>
<dbReference type="Proteomes" id="UP000011529">
    <property type="component" value="Unassembled WGS sequence"/>
</dbReference>